<accession>A0A839DTV0</accession>
<evidence type="ECO:0000256" key="1">
    <source>
        <dbReference type="SAM" id="MobiDB-lite"/>
    </source>
</evidence>
<keyword evidence="3" id="KW-1185">Reference proteome</keyword>
<dbReference type="AlphaFoldDB" id="A0A839DTV0"/>
<organism evidence="2 3">
    <name type="scientific">Halosaccharopolyspora lacisalsi</name>
    <dbReference type="NCBI Taxonomy" id="1000566"/>
    <lineage>
        <taxon>Bacteria</taxon>
        <taxon>Bacillati</taxon>
        <taxon>Actinomycetota</taxon>
        <taxon>Actinomycetes</taxon>
        <taxon>Pseudonocardiales</taxon>
        <taxon>Pseudonocardiaceae</taxon>
        <taxon>Halosaccharopolyspora</taxon>
    </lineage>
</organism>
<sequence length="175" mass="19105">MGTPHHCPPRLPRPGDHPRLLASTPPTPNLSGVLRVLIKLRSAARVSGPRGVGANKDASSIGWLCGFNGRRVFWSGTQSSCRMALLWPRALPPALIRVQPFSFGVNDRDRRYRCCLLAAAWARSAHSGWSGDHRNPVSALRQSRRPLAPVSLQVGPVDHVQADRARSAPGYGKDR</sequence>
<evidence type="ECO:0000313" key="3">
    <source>
        <dbReference type="Proteomes" id="UP000569329"/>
    </source>
</evidence>
<feature type="region of interest" description="Disordered" evidence="1">
    <location>
        <begin position="1"/>
        <end position="27"/>
    </location>
</feature>
<name>A0A839DTV0_9PSEU</name>
<dbReference type="Proteomes" id="UP000569329">
    <property type="component" value="Unassembled WGS sequence"/>
</dbReference>
<comment type="caution">
    <text evidence="2">The sequence shown here is derived from an EMBL/GenBank/DDBJ whole genome shotgun (WGS) entry which is preliminary data.</text>
</comment>
<reference evidence="2 3" key="1">
    <citation type="submission" date="2020-07" db="EMBL/GenBank/DDBJ databases">
        <title>Sequencing the genomes of 1000 actinobacteria strains.</title>
        <authorList>
            <person name="Klenk H.-P."/>
        </authorList>
    </citation>
    <scope>NUCLEOTIDE SEQUENCE [LARGE SCALE GENOMIC DNA]</scope>
    <source>
        <strain evidence="2 3">DSM 45975</strain>
    </source>
</reference>
<dbReference type="EMBL" id="JACGWZ010000002">
    <property type="protein sequence ID" value="MBA8824350.1"/>
    <property type="molecule type" value="Genomic_DNA"/>
</dbReference>
<evidence type="ECO:0000313" key="2">
    <source>
        <dbReference type="EMBL" id="MBA8824350.1"/>
    </source>
</evidence>
<protein>
    <submittedName>
        <fullName evidence="2">Uncharacterized protein</fullName>
    </submittedName>
</protein>
<proteinExistence type="predicted"/>
<gene>
    <name evidence="2" type="ORF">FHX42_001697</name>
</gene>